<keyword evidence="12" id="KW-1185">Reference proteome</keyword>
<reference evidence="11" key="2">
    <citation type="submission" date="2023-02" db="EMBL/GenBank/DDBJ databases">
        <authorList>
            <person name="Swenson N.G."/>
            <person name="Wegrzyn J.L."/>
            <person name="Mcevoy S.L."/>
        </authorList>
    </citation>
    <scope>NUCLEOTIDE SEQUENCE</scope>
    <source>
        <strain evidence="11">91603</strain>
        <tissue evidence="11">Leaf</tissue>
    </source>
</reference>
<dbReference type="SUPFAM" id="SSF48264">
    <property type="entry name" value="Cytochrome P450"/>
    <property type="match status" value="1"/>
</dbReference>
<evidence type="ECO:0000256" key="3">
    <source>
        <dbReference type="ARBA" id="ARBA00004721"/>
    </source>
</evidence>
<dbReference type="AlphaFoldDB" id="A0AAD5IBF0"/>
<dbReference type="GO" id="GO:0016705">
    <property type="term" value="F:oxidoreductase activity, acting on paired donors, with incorporation or reduction of molecular oxygen"/>
    <property type="evidence" value="ECO:0007669"/>
    <property type="project" value="InterPro"/>
</dbReference>
<keyword evidence="5" id="KW-0349">Heme</keyword>
<dbReference type="GO" id="GO:0016020">
    <property type="term" value="C:membrane"/>
    <property type="evidence" value="ECO:0007669"/>
    <property type="project" value="UniProtKB-SubCell"/>
</dbReference>
<comment type="subcellular location">
    <subcellularLocation>
        <location evidence="2">Membrane</location>
    </subcellularLocation>
</comment>
<dbReference type="Pfam" id="PF00067">
    <property type="entry name" value="p450"/>
    <property type="match status" value="1"/>
</dbReference>
<dbReference type="InterPro" id="IPR036396">
    <property type="entry name" value="Cyt_P450_sf"/>
</dbReference>
<reference evidence="11" key="1">
    <citation type="journal article" date="2022" name="Plant J.">
        <title>Strategies of tolerance reflected in two North American maple genomes.</title>
        <authorList>
            <person name="McEvoy S.L."/>
            <person name="Sezen U.U."/>
            <person name="Trouern-Trend A."/>
            <person name="McMahon S.M."/>
            <person name="Schaberg P.G."/>
            <person name="Yang J."/>
            <person name="Wegrzyn J.L."/>
            <person name="Swenson N.G."/>
        </authorList>
    </citation>
    <scope>NUCLEOTIDE SEQUENCE</scope>
    <source>
        <strain evidence="11">91603</strain>
    </source>
</reference>
<organism evidence="11 12">
    <name type="scientific">Acer negundo</name>
    <name type="common">Box elder</name>
    <dbReference type="NCBI Taxonomy" id="4023"/>
    <lineage>
        <taxon>Eukaryota</taxon>
        <taxon>Viridiplantae</taxon>
        <taxon>Streptophyta</taxon>
        <taxon>Embryophyta</taxon>
        <taxon>Tracheophyta</taxon>
        <taxon>Spermatophyta</taxon>
        <taxon>Magnoliopsida</taxon>
        <taxon>eudicotyledons</taxon>
        <taxon>Gunneridae</taxon>
        <taxon>Pentapetalae</taxon>
        <taxon>rosids</taxon>
        <taxon>malvids</taxon>
        <taxon>Sapindales</taxon>
        <taxon>Sapindaceae</taxon>
        <taxon>Hippocastanoideae</taxon>
        <taxon>Acereae</taxon>
        <taxon>Acer</taxon>
    </lineage>
</organism>
<evidence type="ECO:0000256" key="4">
    <source>
        <dbReference type="ARBA" id="ARBA00010617"/>
    </source>
</evidence>
<dbReference type="Gene3D" id="1.10.630.10">
    <property type="entry name" value="Cytochrome P450"/>
    <property type="match status" value="1"/>
</dbReference>
<dbReference type="EMBL" id="JAJSOW010000107">
    <property type="protein sequence ID" value="KAI9157347.1"/>
    <property type="molecule type" value="Genomic_DNA"/>
</dbReference>
<keyword evidence="10" id="KW-0472">Membrane</keyword>
<gene>
    <name evidence="11" type="ORF">LWI28_021078</name>
</gene>
<dbReference type="GO" id="GO:0020037">
    <property type="term" value="F:heme binding"/>
    <property type="evidence" value="ECO:0007669"/>
    <property type="project" value="InterPro"/>
</dbReference>
<comment type="caution">
    <text evidence="11">The sequence shown here is derived from an EMBL/GenBank/DDBJ whole genome shotgun (WGS) entry which is preliminary data.</text>
</comment>
<comment type="similarity">
    <text evidence="4">Belongs to the cytochrome P450 family.</text>
</comment>
<evidence type="ECO:0000256" key="7">
    <source>
        <dbReference type="ARBA" id="ARBA00023002"/>
    </source>
</evidence>
<protein>
    <recommendedName>
        <fullName evidence="13">Cytochrome P450</fullName>
    </recommendedName>
</protein>
<dbReference type="GO" id="GO:0005506">
    <property type="term" value="F:iron ion binding"/>
    <property type="evidence" value="ECO:0007669"/>
    <property type="project" value="InterPro"/>
</dbReference>
<evidence type="ECO:0000313" key="12">
    <source>
        <dbReference type="Proteomes" id="UP001064489"/>
    </source>
</evidence>
<accession>A0AAD5IBF0</accession>
<comment type="pathway">
    <text evidence="3">Secondary metabolite biosynthesis; terpenoid biosynthesis.</text>
</comment>
<evidence type="ECO:0000256" key="10">
    <source>
        <dbReference type="ARBA" id="ARBA00023136"/>
    </source>
</evidence>
<comment type="cofactor">
    <cofactor evidence="1">
        <name>heme</name>
        <dbReference type="ChEBI" id="CHEBI:30413"/>
    </cofactor>
</comment>
<dbReference type="InterPro" id="IPR001128">
    <property type="entry name" value="Cyt_P450"/>
</dbReference>
<dbReference type="PANTHER" id="PTHR24286:SF349">
    <property type="entry name" value="CYTOCHROME P450 716A1-RELATED"/>
    <property type="match status" value="1"/>
</dbReference>
<keyword evidence="7" id="KW-0560">Oxidoreductase</keyword>
<keyword evidence="8" id="KW-0408">Iron</keyword>
<sequence length="101" mass="11370">MKTTSGTAYNGAIKASKEIRKELVTIIKQRRIDLDENKAFPTQDILSQMLSTTDDVNDIEVADYILILLVAGHETTSGDTTFFVKYLAELLHIYNQVYQGN</sequence>
<dbReference type="PANTHER" id="PTHR24286">
    <property type="entry name" value="CYTOCHROME P450 26"/>
    <property type="match status" value="1"/>
</dbReference>
<dbReference type="GO" id="GO:0004497">
    <property type="term" value="F:monooxygenase activity"/>
    <property type="evidence" value="ECO:0007669"/>
    <property type="project" value="UniProtKB-KW"/>
</dbReference>
<proteinExistence type="inferred from homology"/>
<evidence type="ECO:0000256" key="1">
    <source>
        <dbReference type="ARBA" id="ARBA00001971"/>
    </source>
</evidence>
<evidence type="ECO:0000256" key="2">
    <source>
        <dbReference type="ARBA" id="ARBA00004370"/>
    </source>
</evidence>
<name>A0AAD5IBF0_ACENE</name>
<evidence type="ECO:0000256" key="9">
    <source>
        <dbReference type="ARBA" id="ARBA00023033"/>
    </source>
</evidence>
<evidence type="ECO:0008006" key="13">
    <source>
        <dbReference type="Google" id="ProtNLM"/>
    </source>
</evidence>
<dbReference type="GO" id="GO:0016125">
    <property type="term" value="P:sterol metabolic process"/>
    <property type="evidence" value="ECO:0007669"/>
    <property type="project" value="TreeGrafter"/>
</dbReference>
<keyword evidence="6" id="KW-0479">Metal-binding</keyword>
<evidence type="ECO:0000256" key="5">
    <source>
        <dbReference type="ARBA" id="ARBA00022617"/>
    </source>
</evidence>
<evidence type="ECO:0000256" key="8">
    <source>
        <dbReference type="ARBA" id="ARBA00023004"/>
    </source>
</evidence>
<dbReference type="Proteomes" id="UP001064489">
    <property type="component" value="Chromosome 12"/>
</dbReference>
<evidence type="ECO:0000256" key="6">
    <source>
        <dbReference type="ARBA" id="ARBA00022723"/>
    </source>
</evidence>
<keyword evidence="9" id="KW-0503">Monooxygenase</keyword>
<evidence type="ECO:0000313" key="11">
    <source>
        <dbReference type="EMBL" id="KAI9157347.1"/>
    </source>
</evidence>